<feature type="signal peptide" evidence="2">
    <location>
        <begin position="1"/>
        <end position="21"/>
    </location>
</feature>
<feature type="transmembrane region" description="Helical" evidence="1">
    <location>
        <begin position="221"/>
        <end position="240"/>
    </location>
</feature>
<organism evidence="3 4">
    <name type="scientific">Pyronema omphalodes (strain CBS 100304)</name>
    <name type="common">Pyronema confluens</name>
    <dbReference type="NCBI Taxonomy" id="1076935"/>
    <lineage>
        <taxon>Eukaryota</taxon>
        <taxon>Fungi</taxon>
        <taxon>Dikarya</taxon>
        <taxon>Ascomycota</taxon>
        <taxon>Pezizomycotina</taxon>
        <taxon>Pezizomycetes</taxon>
        <taxon>Pezizales</taxon>
        <taxon>Pyronemataceae</taxon>
        <taxon>Pyronema</taxon>
    </lineage>
</organism>
<keyword evidence="2" id="KW-0732">Signal</keyword>
<feature type="transmembrane region" description="Helical" evidence="1">
    <location>
        <begin position="333"/>
        <end position="354"/>
    </location>
</feature>
<sequence>MFSRTNSLPILILQLLPVALGMESMDPVIAVPLSEAEIRAEILDNYVYHDFPVEPRERGTITILYSSIFLLVLSCYAFIRPNIPGPSSSEGTYFSFYFRKLKWVCITLLFPEVTVHQAILQRWEAGQLLKQLNKVWKIDTEKGMGEIQPKFTLRQAWYVIIGGIVVDFRGVATEQELKRCGLPMGKVTLRPEAVMMLYEADSGIGIVPENTEIRDKDKESVIVNVLVYFQAIFLIASNVLRIDQGYARSVLEIRCLTQITYMFILFIFWGSKPVDILSPTLISGARATEIYKHISASASVEPPNKFLFTHRAYNLGLNQPSSAAKNHPRNLSFWLEHLGLFFAFGIFGVFNMAANHIIFPTTAERMLWKCACSSTIVGSTIPIFIRTIFSEHFKTEEESGVTDEHPVRIGVRIVKKMTGRMRWVIGFMGFMALWAVVARVLLLILPFTALREMVIGTFMLPGGSEFVPHVA</sequence>
<evidence type="ECO:0000313" key="4">
    <source>
        <dbReference type="Proteomes" id="UP000018144"/>
    </source>
</evidence>
<dbReference type="PANTHER" id="PTHR35043">
    <property type="entry name" value="TRANSCRIPTION FACTOR DOMAIN-CONTAINING PROTEIN"/>
    <property type="match status" value="1"/>
</dbReference>
<keyword evidence="1" id="KW-0812">Transmembrane</keyword>
<dbReference type="EMBL" id="HF935291">
    <property type="protein sequence ID" value="CCX06513.1"/>
    <property type="molecule type" value="Genomic_DNA"/>
</dbReference>
<feature type="chain" id="PRO_5004651246" evidence="2">
    <location>
        <begin position="22"/>
        <end position="471"/>
    </location>
</feature>
<feature type="transmembrane region" description="Helical" evidence="1">
    <location>
        <begin position="246"/>
        <end position="269"/>
    </location>
</feature>
<keyword evidence="4" id="KW-1185">Reference proteome</keyword>
<evidence type="ECO:0000256" key="2">
    <source>
        <dbReference type="SAM" id="SignalP"/>
    </source>
</evidence>
<proteinExistence type="predicted"/>
<dbReference type="PANTHER" id="PTHR35043:SF7">
    <property type="entry name" value="TRANSCRIPTION FACTOR DOMAIN-CONTAINING PROTEIN"/>
    <property type="match status" value="1"/>
</dbReference>
<reference evidence="3 4" key="1">
    <citation type="journal article" date="2013" name="PLoS Genet.">
        <title>The genome and development-dependent transcriptomes of Pyronema confluens: a window into fungal evolution.</title>
        <authorList>
            <person name="Traeger S."/>
            <person name="Altegoer F."/>
            <person name="Freitag M."/>
            <person name="Gabaldon T."/>
            <person name="Kempken F."/>
            <person name="Kumar A."/>
            <person name="Marcet-Houben M."/>
            <person name="Poggeler S."/>
            <person name="Stajich J.E."/>
            <person name="Nowrousian M."/>
        </authorList>
    </citation>
    <scope>NUCLEOTIDE SEQUENCE [LARGE SCALE GENOMIC DNA]</scope>
    <source>
        <strain evidence="4">CBS 100304</strain>
        <tissue evidence="3">Vegetative mycelium</tissue>
    </source>
</reference>
<gene>
    <name evidence="3" type="ORF">PCON_06100</name>
</gene>
<feature type="transmembrane region" description="Helical" evidence="1">
    <location>
        <begin position="423"/>
        <end position="449"/>
    </location>
</feature>
<dbReference type="Proteomes" id="UP000018144">
    <property type="component" value="Unassembled WGS sequence"/>
</dbReference>
<evidence type="ECO:0000313" key="3">
    <source>
        <dbReference type="EMBL" id="CCX06513.1"/>
    </source>
</evidence>
<keyword evidence="1" id="KW-1133">Transmembrane helix</keyword>
<protein>
    <submittedName>
        <fullName evidence="3">Uncharacterized protein</fullName>
    </submittedName>
</protein>
<accession>U4L2P4</accession>
<evidence type="ECO:0000256" key="1">
    <source>
        <dbReference type="SAM" id="Phobius"/>
    </source>
</evidence>
<dbReference type="AlphaFoldDB" id="U4L2P4"/>
<name>U4L2P4_PYROM</name>
<dbReference type="STRING" id="1076935.U4L2P4"/>
<keyword evidence="1" id="KW-0472">Membrane</keyword>
<dbReference type="OrthoDB" id="3061561at2759"/>